<accession>A0A8S1WLK3</accession>
<reference evidence="1" key="1">
    <citation type="submission" date="2021-01" db="EMBL/GenBank/DDBJ databases">
        <authorList>
            <consortium name="Genoscope - CEA"/>
            <person name="William W."/>
        </authorList>
    </citation>
    <scope>NUCLEOTIDE SEQUENCE</scope>
</reference>
<dbReference type="Proteomes" id="UP000683925">
    <property type="component" value="Unassembled WGS sequence"/>
</dbReference>
<keyword evidence="2" id="KW-1185">Reference proteome</keyword>
<evidence type="ECO:0000313" key="2">
    <source>
        <dbReference type="Proteomes" id="UP000683925"/>
    </source>
</evidence>
<organism evidence="1 2">
    <name type="scientific">Paramecium octaurelia</name>
    <dbReference type="NCBI Taxonomy" id="43137"/>
    <lineage>
        <taxon>Eukaryota</taxon>
        <taxon>Sar</taxon>
        <taxon>Alveolata</taxon>
        <taxon>Ciliophora</taxon>
        <taxon>Intramacronucleata</taxon>
        <taxon>Oligohymenophorea</taxon>
        <taxon>Peniculida</taxon>
        <taxon>Parameciidae</taxon>
        <taxon>Paramecium</taxon>
    </lineage>
</organism>
<proteinExistence type="predicted"/>
<protein>
    <submittedName>
        <fullName evidence="1">Uncharacterized protein</fullName>
    </submittedName>
</protein>
<evidence type="ECO:0000313" key="1">
    <source>
        <dbReference type="EMBL" id="CAD8191044.1"/>
    </source>
</evidence>
<dbReference type="EMBL" id="CAJJDP010000098">
    <property type="protein sequence ID" value="CAD8191044.1"/>
    <property type="molecule type" value="Genomic_DNA"/>
</dbReference>
<sequence length="77" mass="9168">MKLCQLLDNNLNKLQEVQLVIEFQQILQVTSQYQHYPLISQVSVLQMQDLDTLFRILISNQSHRVHKLGLIEQFKQF</sequence>
<name>A0A8S1WLK3_PAROT</name>
<dbReference type="AlphaFoldDB" id="A0A8S1WLK3"/>
<gene>
    <name evidence="1" type="ORF">POCTA_138.1.T0990006</name>
</gene>
<comment type="caution">
    <text evidence="1">The sequence shown here is derived from an EMBL/GenBank/DDBJ whole genome shotgun (WGS) entry which is preliminary data.</text>
</comment>